<name>A0A4R5CS44_9ACTN</name>
<dbReference type="InterPro" id="IPR017850">
    <property type="entry name" value="Alkaline_phosphatase_core_sf"/>
</dbReference>
<dbReference type="InParanoid" id="A0A4R5CS44"/>
<dbReference type="Proteomes" id="UP000294739">
    <property type="component" value="Unassembled WGS sequence"/>
</dbReference>
<evidence type="ECO:0000313" key="5">
    <source>
        <dbReference type="Proteomes" id="UP000294739"/>
    </source>
</evidence>
<dbReference type="InterPro" id="IPR050738">
    <property type="entry name" value="Sulfatase"/>
</dbReference>
<dbReference type="RefSeq" id="WP_131898084.1">
    <property type="nucleotide sequence ID" value="NZ_SMKZ01000033.1"/>
</dbReference>
<proteinExistence type="inferred from homology"/>
<dbReference type="EC" id="3.1.6.1" evidence="4"/>
<keyword evidence="5" id="KW-1185">Reference proteome</keyword>
<dbReference type="NCBIfam" id="NF010322">
    <property type="entry name" value="PRK13759.1"/>
    <property type="match status" value="1"/>
</dbReference>
<evidence type="ECO:0000256" key="2">
    <source>
        <dbReference type="ARBA" id="ARBA00022801"/>
    </source>
</evidence>
<dbReference type="SUPFAM" id="SSF53649">
    <property type="entry name" value="Alkaline phosphatase-like"/>
    <property type="match status" value="1"/>
</dbReference>
<comment type="similarity">
    <text evidence="1">Belongs to the sulfatase family.</text>
</comment>
<dbReference type="PANTHER" id="PTHR42693:SF53">
    <property type="entry name" value="ENDO-4-O-SULFATASE"/>
    <property type="match status" value="1"/>
</dbReference>
<dbReference type="EMBL" id="SMKZ01000033">
    <property type="protein sequence ID" value="TDE03096.1"/>
    <property type="molecule type" value="Genomic_DNA"/>
</dbReference>
<evidence type="ECO:0000256" key="1">
    <source>
        <dbReference type="ARBA" id="ARBA00008779"/>
    </source>
</evidence>
<dbReference type="AlphaFoldDB" id="A0A4R5CS44"/>
<keyword evidence="2 4" id="KW-0378">Hydrolase</keyword>
<sequence>MPRQNRPNILLITTDQHRGDCLGIEGHPVAQTPNLDWLARTGTRFRRGYSECPSCIPARRVLMSGQAPAVNGMVGMTAVEWDPPYTLAGELSRAGYQTQLIGKLHFMPYRKRYGFDHMELADGSRKASGPVPQPNDYVDWLVANTGMATVDPAIAHGVSANGWVGRPSHLPEHLTHTSWCASKALEFLQRRDPEAPFFLNLSFIDPHPPLTPPPVYYERYINQDLPGPVVGDWAPAFDGPEKGIDIDDWRISLDEVSMKQARAGYYGLINHVDDQVGRVVDALRRRGLLDDTVILFTADHGEMLGDHNMYRKTFPYEGSARVPFFVRPAAGMDCPAEVVSQAPVGLQDVLPTLLDAAGIEIPHQVTGRSLVPLMRGDPDVPWRDVLHGEHTAQYRAAEGMHFLTDGHSKYVWYSQTGREHLFNLDEDPYELHDLSLDGDGSLIEPWRERLAGELKDRPEGFVQDGRLVVGRPHDKLLPHYRTGAV</sequence>
<reference evidence="4 5" key="1">
    <citation type="submission" date="2019-03" db="EMBL/GenBank/DDBJ databases">
        <title>Draft genome sequences of novel Actinobacteria.</title>
        <authorList>
            <person name="Sahin N."/>
            <person name="Ay H."/>
            <person name="Saygin H."/>
        </authorList>
    </citation>
    <scope>NUCLEOTIDE SEQUENCE [LARGE SCALE GENOMIC DNA]</scope>
    <source>
        <strain evidence="4 5">5K138</strain>
    </source>
</reference>
<evidence type="ECO:0000313" key="4">
    <source>
        <dbReference type="EMBL" id="TDE03096.1"/>
    </source>
</evidence>
<dbReference type="CDD" id="cd16022">
    <property type="entry name" value="sulfatase_like"/>
    <property type="match status" value="1"/>
</dbReference>
<dbReference type="InterPro" id="IPR000917">
    <property type="entry name" value="Sulfatase_N"/>
</dbReference>
<accession>A0A4R5CS44</accession>
<feature type="domain" description="Sulfatase N-terminal" evidence="3">
    <location>
        <begin position="7"/>
        <end position="359"/>
    </location>
</feature>
<dbReference type="GO" id="GO:0004065">
    <property type="term" value="F:arylsulfatase activity"/>
    <property type="evidence" value="ECO:0007669"/>
    <property type="project" value="UniProtKB-EC"/>
</dbReference>
<dbReference type="OrthoDB" id="9777306at2"/>
<dbReference type="Gene3D" id="3.40.720.10">
    <property type="entry name" value="Alkaline Phosphatase, subunit A"/>
    <property type="match status" value="1"/>
</dbReference>
<organism evidence="4 5">
    <name type="scientific">Jiangella asiatica</name>
    <dbReference type="NCBI Taxonomy" id="2530372"/>
    <lineage>
        <taxon>Bacteria</taxon>
        <taxon>Bacillati</taxon>
        <taxon>Actinomycetota</taxon>
        <taxon>Actinomycetes</taxon>
        <taxon>Jiangellales</taxon>
        <taxon>Jiangellaceae</taxon>
        <taxon>Jiangella</taxon>
    </lineage>
</organism>
<dbReference type="Pfam" id="PF00884">
    <property type="entry name" value="Sulfatase"/>
    <property type="match status" value="1"/>
</dbReference>
<protein>
    <submittedName>
        <fullName evidence="4">Arylsulfatase</fullName>
        <ecNumber evidence="4">3.1.6.1</ecNumber>
    </submittedName>
</protein>
<comment type="caution">
    <text evidence="4">The sequence shown here is derived from an EMBL/GenBank/DDBJ whole genome shotgun (WGS) entry which is preliminary data.</text>
</comment>
<gene>
    <name evidence="4" type="ORF">E1269_20780</name>
</gene>
<dbReference type="PANTHER" id="PTHR42693">
    <property type="entry name" value="ARYLSULFATASE FAMILY MEMBER"/>
    <property type="match status" value="1"/>
</dbReference>
<evidence type="ECO:0000259" key="3">
    <source>
        <dbReference type="Pfam" id="PF00884"/>
    </source>
</evidence>